<proteinExistence type="predicted"/>
<dbReference type="Proteomes" id="UP000178299">
    <property type="component" value="Unassembled WGS sequence"/>
</dbReference>
<organism evidence="1 2">
    <name type="scientific">Candidatus Giovannonibacteria bacterium RIFCSPHIGHO2_12_44_12</name>
    <dbReference type="NCBI Taxonomy" id="1798340"/>
    <lineage>
        <taxon>Bacteria</taxon>
        <taxon>Candidatus Giovannoniibacteriota</taxon>
    </lineage>
</organism>
<evidence type="ECO:0000313" key="1">
    <source>
        <dbReference type="EMBL" id="OGF80660.1"/>
    </source>
</evidence>
<gene>
    <name evidence="1" type="ORF">A2W48_01140</name>
</gene>
<name>A0A1F5WYE9_9BACT</name>
<dbReference type="EMBL" id="MFHS01000034">
    <property type="protein sequence ID" value="OGF80660.1"/>
    <property type="molecule type" value="Genomic_DNA"/>
</dbReference>
<reference evidence="1 2" key="1">
    <citation type="journal article" date="2016" name="Nat. Commun.">
        <title>Thousands of microbial genomes shed light on interconnected biogeochemical processes in an aquifer system.</title>
        <authorList>
            <person name="Anantharaman K."/>
            <person name="Brown C.T."/>
            <person name="Hug L.A."/>
            <person name="Sharon I."/>
            <person name="Castelle C.J."/>
            <person name="Probst A.J."/>
            <person name="Thomas B.C."/>
            <person name="Singh A."/>
            <person name="Wilkins M.J."/>
            <person name="Karaoz U."/>
            <person name="Brodie E.L."/>
            <person name="Williams K.H."/>
            <person name="Hubbard S.S."/>
            <person name="Banfield J.F."/>
        </authorList>
    </citation>
    <scope>NUCLEOTIDE SEQUENCE [LARGE SCALE GENOMIC DNA]</scope>
</reference>
<dbReference type="AlphaFoldDB" id="A0A1F5WYE9"/>
<protein>
    <submittedName>
        <fullName evidence="1">Uncharacterized protein</fullName>
    </submittedName>
</protein>
<comment type="caution">
    <text evidence="1">The sequence shown here is derived from an EMBL/GenBank/DDBJ whole genome shotgun (WGS) entry which is preliminary data.</text>
</comment>
<evidence type="ECO:0000313" key="2">
    <source>
        <dbReference type="Proteomes" id="UP000178299"/>
    </source>
</evidence>
<sequence length="105" mass="11931">MDKKYQGYLDNFNKTFLVFWMKPETPGGKKVSLCTMTRASSFLRLGDKTLISVEERDGNKEKTVEIPSNVILVDGFRADITGKALSEVLEDDVVYNFYNGVLRRA</sequence>
<accession>A0A1F5WYE9</accession>